<dbReference type="HOGENOM" id="CLU_2730785_0_0_6"/>
<dbReference type="PATRIC" id="fig|1144672.3.peg.2073"/>
<dbReference type="AlphaFoldDB" id="N8XR30"/>
<accession>N8XR30</accession>
<name>N8XR30_9GAMM</name>
<dbReference type="EMBL" id="APPH01000009">
    <property type="protein sequence ID" value="ENV09510.1"/>
    <property type="molecule type" value="Genomic_DNA"/>
</dbReference>
<proteinExistence type="predicted"/>
<evidence type="ECO:0000313" key="1">
    <source>
        <dbReference type="EMBL" id="ENV09510.1"/>
    </source>
</evidence>
<dbReference type="Proteomes" id="UP000013209">
    <property type="component" value="Unassembled WGS sequence"/>
</dbReference>
<organism evidence="1 2">
    <name type="scientific">Acinetobacter higginsii</name>
    <dbReference type="NCBI Taxonomy" id="70347"/>
    <lineage>
        <taxon>Bacteria</taxon>
        <taxon>Pseudomonadati</taxon>
        <taxon>Pseudomonadota</taxon>
        <taxon>Gammaproteobacteria</taxon>
        <taxon>Moraxellales</taxon>
        <taxon>Moraxellaceae</taxon>
        <taxon>Acinetobacter</taxon>
    </lineage>
</organism>
<dbReference type="RefSeq" id="WP_004805002.1">
    <property type="nucleotide sequence ID" value="NZ_JALDAR010000002.1"/>
</dbReference>
<comment type="caution">
    <text evidence="1">The sequence shown here is derived from an EMBL/GenBank/DDBJ whole genome shotgun (WGS) entry which is preliminary data.</text>
</comment>
<evidence type="ECO:0000313" key="2">
    <source>
        <dbReference type="Proteomes" id="UP000013209"/>
    </source>
</evidence>
<reference evidence="1 2" key="1">
    <citation type="submission" date="2013-02" db="EMBL/GenBank/DDBJ databases">
        <title>The Genome Sequence of Acinetobacter sp. CIP 56.2.</title>
        <authorList>
            <consortium name="The Broad Institute Genome Sequencing Platform"/>
            <consortium name="The Broad Institute Genome Sequencing Center for Infectious Disease"/>
            <person name="Cerqueira G."/>
            <person name="Feldgarden M."/>
            <person name="Courvalin P."/>
            <person name="Perichon B."/>
            <person name="Grillot-Courvalin C."/>
            <person name="Clermont D."/>
            <person name="Rocha E."/>
            <person name="Yoon E.-J."/>
            <person name="Nemec A."/>
            <person name="Walker B."/>
            <person name="Young S.K."/>
            <person name="Zeng Q."/>
            <person name="Gargeya S."/>
            <person name="Fitzgerald M."/>
            <person name="Haas B."/>
            <person name="Abouelleil A."/>
            <person name="Alvarado L."/>
            <person name="Arachchi H.M."/>
            <person name="Berlin A.M."/>
            <person name="Chapman S.B."/>
            <person name="Dewar J."/>
            <person name="Goldberg J."/>
            <person name="Griggs A."/>
            <person name="Gujja S."/>
            <person name="Hansen M."/>
            <person name="Howarth C."/>
            <person name="Imamovic A."/>
            <person name="Larimer J."/>
            <person name="McCowan C."/>
            <person name="Murphy C."/>
            <person name="Neiman D."/>
            <person name="Pearson M."/>
            <person name="Priest M."/>
            <person name="Roberts A."/>
            <person name="Saif S."/>
            <person name="Shea T."/>
            <person name="Sisk P."/>
            <person name="Sykes S."/>
            <person name="Wortman J."/>
            <person name="Nusbaum C."/>
            <person name="Birren B."/>
        </authorList>
    </citation>
    <scope>NUCLEOTIDE SEQUENCE [LARGE SCALE GENOMIC DNA]</scope>
    <source>
        <strain evidence="1 2">CIP 56.2</strain>
    </source>
</reference>
<gene>
    <name evidence="1" type="ORF">F966_02168</name>
</gene>
<protein>
    <submittedName>
        <fullName evidence="1">Uncharacterized protein</fullName>
    </submittedName>
</protein>
<sequence>MSLSNSQKIEFRQAMCEKLIDAGLTSGCEIRQSVEILEQFIFLQEKEQIEVACMESEKEALAKHIKSFWDN</sequence>